<name>A0A6P8P189_GEOSA</name>
<feature type="compositionally biased region" description="Low complexity" evidence="1">
    <location>
        <begin position="327"/>
        <end position="344"/>
    </location>
</feature>
<dbReference type="KEGG" id="gsh:117348846"/>
<evidence type="ECO:0000256" key="1">
    <source>
        <dbReference type="SAM" id="MobiDB-lite"/>
    </source>
</evidence>
<keyword evidence="3" id="KW-1185">Reference proteome</keyword>
<dbReference type="InterPro" id="IPR028002">
    <property type="entry name" value="Myb_DNA-bind_5"/>
</dbReference>
<sequence>MGYKRRHNFLPGEIRILVAQVGANYDALYGRQAERIGVSGQLNIWRRICNDINAIHHQHREVEALKKRWRLMRRQVRKKAEQVAIQGPDGELSLTALERKILDTVGPGTSADVGVFDTSRRRAVKLGTPIPPAAAREAEEEEEEVAGKMQGPYWPVPPPPRTSAAAAAAAAVPTPPSPPEHEDIRVAVKEEVAEEEDEQGGYESGYLKEEEEVEVEGDELEEHQTSPQNLGPPEQEIQRLMDVGNTIHQEHAQLRAEVAGLREEVRSISTALDVLARKSDAINEHLAALVVEQAATRRSHENMQAVLANLLGQLIAQGHPRGNSIAQPTPQVSSSQGSSPGTSSWVKGKGPH</sequence>
<reference evidence="4" key="1">
    <citation type="submission" date="2025-08" db="UniProtKB">
        <authorList>
            <consortium name="RefSeq"/>
        </authorList>
    </citation>
    <scope>IDENTIFICATION</scope>
</reference>
<feature type="compositionally biased region" description="Basic and acidic residues" evidence="1">
    <location>
        <begin position="179"/>
        <end position="191"/>
    </location>
</feature>
<organism evidence="3 4">
    <name type="scientific">Geotrypetes seraphini</name>
    <name type="common">Gaboon caecilian</name>
    <name type="synonym">Caecilia seraphini</name>
    <dbReference type="NCBI Taxonomy" id="260995"/>
    <lineage>
        <taxon>Eukaryota</taxon>
        <taxon>Metazoa</taxon>
        <taxon>Chordata</taxon>
        <taxon>Craniata</taxon>
        <taxon>Vertebrata</taxon>
        <taxon>Euteleostomi</taxon>
        <taxon>Amphibia</taxon>
        <taxon>Gymnophiona</taxon>
        <taxon>Geotrypetes</taxon>
    </lineage>
</organism>
<accession>A0A6P8P189</accession>
<evidence type="ECO:0000313" key="4">
    <source>
        <dbReference type="RefSeq" id="XP_033777284.1"/>
    </source>
</evidence>
<feature type="compositionally biased region" description="Low complexity" evidence="1">
    <location>
        <begin position="162"/>
        <end position="172"/>
    </location>
</feature>
<dbReference type="OrthoDB" id="9940550at2759"/>
<gene>
    <name evidence="4" type="primary">LOC117348846</name>
</gene>
<dbReference type="InParanoid" id="A0A6P8P189"/>
<feature type="region of interest" description="Disordered" evidence="1">
    <location>
        <begin position="319"/>
        <end position="352"/>
    </location>
</feature>
<protein>
    <submittedName>
        <fullName evidence="4">Myb-related transcription factor, partner of profilin-like</fullName>
    </submittedName>
</protein>
<dbReference type="PANTHER" id="PTHR23098:SF16">
    <property type="entry name" value="REGULATORY PROTEIN ZESTE"/>
    <property type="match status" value="1"/>
</dbReference>
<feature type="region of interest" description="Disordered" evidence="1">
    <location>
        <begin position="160"/>
        <end position="233"/>
    </location>
</feature>
<dbReference type="GO" id="GO:0005634">
    <property type="term" value="C:nucleus"/>
    <property type="evidence" value="ECO:0007669"/>
    <property type="project" value="TreeGrafter"/>
</dbReference>
<dbReference type="RefSeq" id="XP_033777284.1">
    <property type="nucleotide sequence ID" value="XM_033921393.1"/>
</dbReference>
<dbReference type="Proteomes" id="UP000515159">
    <property type="component" value="Chromosome 15"/>
</dbReference>
<proteinExistence type="predicted"/>
<feature type="domain" description="Myb/SANT-like DNA-binding" evidence="2">
    <location>
        <begin position="5"/>
        <end position="80"/>
    </location>
</feature>
<evidence type="ECO:0000259" key="2">
    <source>
        <dbReference type="Pfam" id="PF13873"/>
    </source>
</evidence>
<dbReference type="GeneID" id="117348846"/>
<dbReference type="Pfam" id="PF13873">
    <property type="entry name" value="Myb_DNA-bind_5"/>
    <property type="match status" value="1"/>
</dbReference>
<dbReference type="AlphaFoldDB" id="A0A6P8P189"/>
<evidence type="ECO:0000313" key="3">
    <source>
        <dbReference type="Proteomes" id="UP000515159"/>
    </source>
</evidence>
<feature type="compositionally biased region" description="Acidic residues" evidence="1">
    <location>
        <begin position="209"/>
        <end position="221"/>
    </location>
</feature>
<dbReference type="PANTHER" id="PTHR23098">
    <property type="entry name" value="AGAP001331-PA-RELATED"/>
    <property type="match status" value="1"/>
</dbReference>